<proteinExistence type="predicted"/>
<reference evidence="3 4" key="2">
    <citation type="submission" date="2007-06" db="EMBL/GenBank/DDBJ databases">
        <title>Draft genome sequence of Pseudoflavonifractor capillosus ATCC 29799.</title>
        <authorList>
            <person name="Sudarsanam P."/>
            <person name="Ley R."/>
            <person name="Guruge J."/>
            <person name="Turnbaugh P.J."/>
            <person name="Mahowald M."/>
            <person name="Liep D."/>
            <person name="Gordon J."/>
        </authorList>
    </citation>
    <scope>NUCLEOTIDE SEQUENCE [LARGE SCALE GENOMIC DNA]</scope>
    <source>
        <strain evidence="3 4">ATCC 29799</strain>
    </source>
</reference>
<dbReference type="STRING" id="411467.BACCAP_01760"/>
<dbReference type="PANTHER" id="PTHR30313">
    <property type="entry name" value="DNA PRIMASE"/>
    <property type="match status" value="1"/>
</dbReference>
<gene>
    <name evidence="3" type="ORF">BACCAP_01760</name>
</gene>
<dbReference type="eggNOG" id="COG0358">
    <property type="taxonomic scope" value="Bacteria"/>
</dbReference>
<protein>
    <submittedName>
        <fullName evidence="3">Toprim domain protein</fullName>
    </submittedName>
</protein>
<dbReference type="PANTHER" id="PTHR30313:SF2">
    <property type="entry name" value="DNA PRIMASE"/>
    <property type="match status" value="1"/>
</dbReference>
<evidence type="ECO:0000313" key="3">
    <source>
        <dbReference type="EMBL" id="EDN00425.1"/>
    </source>
</evidence>
<organism evidence="3 4">
    <name type="scientific">Pseudoflavonifractor capillosus ATCC 29799</name>
    <dbReference type="NCBI Taxonomy" id="411467"/>
    <lineage>
        <taxon>Bacteria</taxon>
        <taxon>Bacillati</taxon>
        <taxon>Bacillota</taxon>
        <taxon>Clostridia</taxon>
        <taxon>Eubacteriales</taxon>
        <taxon>Oscillospiraceae</taxon>
        <taxon>Pseudoflavonifractor</taxon>
    </lineage>
</organism>
<feature type="domain" description="DUF3991" evidence="2">
    <location>
        <begin position="114"/>
        <end position="186"/>
    </location>
</feature>
<dbReference type="GO" id="GO:0005737">
    <property type="term" value="C:cytoplasm"/>
    <property type="evidence" value="ECO:0007669"/>
    <property type="project" value="TreeGrafter"/>
</dbReference>
<dbReference type="SUPFAM" id="SSF57783">
    <property type="entry name" value="Zinc beta-ribbon"/>
    <property type="match status" value="1"/>
</dbReference>
<dbReference type="Pfam" id="PF13155">
    <property type="entry name" value="Toprim_2"/>
    <property type="match status" value="1"/>
</dbReference>
<dbReference type="AlphaFoldDB" id="A6NU78"/>
<accession>A6NU78</accession>
<dbReference type="OrthoDB" id="9802530at2"/>
<name>A6NU78_9FIRM</name>
<feature type="region of interest" description="Disordered" evidence="1">
    <location>
        <begin position="80"/>
        <end position="105"/>
    </location>
</feature>
<dbReference type="Pfam" id="PF13154">
    <property type="entry name" value="DUF3991"/>
    <property type="match status" value="1"/>
</dbReference>
<dbReference type="RefSeq" id="WP_006572305.1">
    <property type="nucleotide sequence ID" value="NZ_AAXG02000011.1"/>
</dbReference>
<dbReference type="GO" id="GO:0006269">
    <property type="term" value="P:DNA replication, synthesis of primer"/>
    <property type="evidence" value="ECO:0007669"/>
    <property type="project" value="TreeGrafter"/>
</dbReference>
<evidence type="ECO:0000256" key="1">
    <source>
        <dbReference type="SAM" id="MobiDB-lite"/>
    </source>
</evidence>
<evidence type="ECO:0000313" key="4">
    <source>
        <dbReference type="Proteomes" id="UP000003639"/>
    </source>
</evidence>
<dbReference type="InterPro" id="IPR025054">
    <property type="entry name" value="DUF3991"/>
</dbReference>
<dbReference type="Gene3D" id="3.40.1360.10">
    <property type="match status" value="1"/>
</dbReference>
<sequence length="303" mass="34232">MEAARETDLPDLLESLGYHVQKVGRYHTTKEMDSLRIKNRRTWFRYSENTGGDAITFLQRFCSKSFPEAVEYLLSYRGRARDSPADPAPPLPAEEERPPFALPPAGADHRRVFAYLKKRGISPQVIRSFLDAGLLYEDAKYHNCVFVGRDAKGTPVFASRRGTYDLDGSSFKRDVPGSDKHVAFRLPSRSDLDWVLVFEAPIDLMSYLTLHRQVTSNAVALCGVYGGALESYLKDYPHIKQIGLCLDADEPGQTAAEHLRAQYEVAGCTVKILTPPKGKDWNEYLQLRAQGKERGDRRKTMSR</sequence>
<comment type="caution">
    <text evidence="3">The sequence shown here is derived from an EMBL/GenBank/DDBJ whole genome shotgun (WGS) entry which is preliminary data.</text>
</comment>
<dbReference type="CDD" id="cd01029">
    <property type="entry name" value="TOPRIM_primases"/>
    <property type="match status" value="1"/>
</dbReference>
<dbReference type="InterPro" id="IPR050219">
    <property type="entry name" value="DnaG_primase"/>
</dbReference>
<dbReference type="SUPFAM" id="SSF56731">
    <property type="entry name" value="DNA primase core"/>
    <property type="match status" value="1"/>
</dbReference>
<dbReference type="EMBL" id="AAXG02000011">
    <property type="protein sequence ID" value="EDN00425.1"/>
    <property type="molecule type" value="Genomic_DNA"/>
</dbReference>
<reference evidence="3 4" key="1">
    <citation type="submission" date="2007-04" db="EMBL/GenBank/DDBJ databases">
        <authorList>
            <person name="Fulton L."/>
            <person name="Clifton S."/>
            <person name="Fulton B."/>
            <person name="Xu J."/>
            <person name="Minx P."/>
            <person name="Pepin K.H."/>
            <person name="Johnson M."/>
            <person name="Thiruvilangam P."/>
            <person name="Bhonagiri V."/>
            <person name="Nash W.E."/>
            <person name="Mardis E.R."/>
            <person name="Wilson R.K."/>
        </authorList>
    </citation>
    <scope>NUCLEOTIDE SEQUENCE [LARGE SCALE GENOMIC DNA]</scope>
    <source>
        <strain evidence="3 4">ATCC 29799</strain>
    </source>
</reference>
<dbReference type="Proteomes" id="UP000003639">
    <property type="component" value="Unassembled WGS sequence"/>
</dbReference>
<dbReference type="InterPro" id="IPR034154">
    <property type="entry name" value="TOPRIM_DnaG/twinkle"/>
</dbReference>
<keyword evidence="4" id="KW-1185">Reference proteome</keyword>
<evidence type="ECO:0000259" key="2">
    <source>
        <dbReference type="Pfam" id="PF13154"/>
    </source>
</evidence>